<proteinExistence type="predicted"/>
<dbReference type="Proteomes" id="UP001293254">
    <property type="component" value="Unassembled WGS sequence"/>
</dbReference>
<evidence type="ECO:0000313" key="3">
    <source>
        <dbReference type="Proteomes" id="UP001293254"/>
    </source>
</evidence>
<name>A0AAE2C9J4_9LAMI</name>
<organism evidence="2 3">
    <name type="scientific">Sesamum alatum</name>
    <dbReference type="NCBI Taxonomy" id="300844"/>
    <lineage>
        <taxon>Eukaryota</taxon>
        <taxon>Viridiplantae</taxon>
        <taxon>Streptophyta</taxon>
        <taxon>Embryophyta</taxon>
        <taxon>Tracheophyta</taxon>
        <taxon>Spermatophyta</taxon>
        <taxon>Magnoliopsida</taxon>
        <taxon>eudicotyledons</taxon>
        <taxon>Gunneridae</taxon>
        <taxon>Pentapetalae</taxon>
        <taxon>asterids</taxon>
        <taxon>lamiids</taxon>
        <taxon>Lamiales</taxon>
        <taxon>Pedaliaceae</taxon>
        <taxon>Sesamum</taxon>
    </lineage>
</organism>
<feature type="compositionally biased region" description="Polar residues" evidence="1">
    <location>
        <begin position="131"/>
        <end position="157"/>
    </location>
</feature>
<comment type="caution">
    <text evidence="2">The sequence shown here is derived from an EMBL/GenBank/DDBJ whole genome shotgun (WGS) entry which is preliminary data.</text>
</comment>
<evidence type="ECO:0000256" key="1">
    <source>
        <dbReference type="SAM" id="MobiDB-lite"/>
    </source>
</evidence>
<evidence type="ECO:0000313" key="2">
    <source>
        <dbReference type="EMBL" id="KAK4414124.1"/>
    </source>
</evidence>
<feature type="compositionally biased region" description="Low complexity" evidence="1">
    <location>
        <begin position="60"/>
        <end position="76"/>
    </location>
</feature>
<sequence length="229" mass="25182">MEDEISNLGKNLSLSTEEVSGVEIPLGLWHGDSDLPGFSENTPFGPWLRAAHFVNNRNRLHSSTSSRSNSSSYRPSFTIDPLSPPQPTRMNTPRGTSIFGNFQTNNPPPNPIQCTPPPINTKTPHPPMDSHNPTSNLPLPENQNPNTHFSYLNTPPYRTSGKHTFSLHSSSSPSHPPKSSTSPFITPTQVSFLNSPELPPIPNPRNPIMDQAMIRQPLISISEPSPIPF</sequence>
<accession>A0AAE2C9J4</accession>
<gene>
    <name evidence="2" type="ORF">Salat_2825200</name>
</gene>
<protein>
    <submittedName>
        <fullName evidence="2">Uncharacterized protein</fullName>
    </submittedName>
</protein>
<dbReference type="EMBL" id="JACGWO010000012">
    <property type="protein sequence ID" value="KAK4414124.1"/>
    <property type="molecule type" value="Genomic_DNA"/>
</dbReference>
<keyword evidence="3" id="KW-1185">Reference proteome</keyword>
<feature type="compositionally biased region" description="Polar residues" evidence="1">
    <location>
        <begin position="88"/>
        <end position="102"/>
    </location>
</feature>
<reference evidence="2" key="2">
    <citation type="journal article" date="2024" name="Plant">
        <title>Genomic evolution and insights into agronomic trait innovations of Sesamum species.</title>
        <authorList>
            <person name="Miao H."/>
            <person name="Wang L."/>
            <person name="Qu L."/>
            <person name="Liu H."/>
            <person name="Sun Y."/>
            <person name="Le M."/>
            <person name="Wang Q."/>
            <person name="Wei S."/>
            <person name="Zheng Y."/>
            <person name="Lin W."/>
            <person name="Duan Y."/>
            <person name="Cao H."/>
            <person name="Xiong S."/>
            <person name="Wang X."/>
            <person name="Wei L."/>
            <person name="Li C."/>
            <person name="Ma Q."/>
            <person name="Ju M."/>
            <person name="Zhao R."/>
            <person name="Li G."/>
            <person name="Mu C."/>
            <person name="Tian Q."/>
            <person name="Mei H."/>
            <person name="Zhang T."/>
            <person name="Gao T."/>
            <person name="Zhang H."/>
        </authorList>
    </citation>
    <scope>NUCLEOTIDE SEQUENCE</scope>
    <source>
        <strain evidence="2">3651</strain>
    </source>
</reference>
<reference evidence="2" key="1">
    <citation type="submission" date="2020-06" db="EMBL/GenBank/DDBJ databases">
        <authorList>
            <person name="Li T."/>
            <person name="Hu X."/>
            <person name="Zhang T."/>
            <person name="Song X."/>
            <person name="Zhang H."/>
            <person name="Dai N."/>
            <person name="Sheng W."/>
            <person name="Hou X."/>
            <person name="Wei L."/>
        </authorList>
    </citation>
    <scope>NUCLEOTIDE SEQUENCE</scope>
    <source>
        <strain evidence="2">3651</strain>
        <tissue evidence="2">Leaf</tissue>
    </source>
</reference>
<feature type="compositionally biased region" description="Low complexity" evidence="1">
    <location>
        <begin position="162"/>
        <end position="184"/>
    </location>
</feature>
<dbReference type="AlphaFoldDB" id="A0AAE2C9J4"/>
<feature type="compositionally biased region" description="Pro residues" evidence="1">
    <location>
        <begin position="106"/>
        <end position="127"/>
    </location>
</feature>
<feature type="region of interest" description="Disordered" evidence="1">
    <location>
        <begin position="60"/>
        <end position="208"/>
    </location>
</feature>